<sequence length="702" mass="74679">MHKDTPQPEATPLPAANLLGSETSPYLLQHAANPVHWRPWSAAALAEARALNRPILLSVGYAACHWCHVMAHESFEDEATAALMNAEFVNIKVDREERPDIDAIYMHALGLLGEQGGWPLTMFLTPDARPFWGGTYFPPEPRWGRPSFRQVLAAIARAWAEERAKVEQNAAALTTALRELGRSRPAPGAVIGPTHQDAARSTLLLNLDAAEGGLKGAPKFPQSPLFRFLWNEWRRTGDRATREAVALTLRKICQGGIYDHVGGGFARYSTDAVWLVPHFEKMLYDNAQILELLALVAAEEPRAALWRARAEETVAWLAREMVADPAPDGSAGFASTLDADSEGEEGKFYVWTEAEAEAALADAGLERSEIATILAAYDIRPGGNWEGRSIPNRSAAAGEDDPATAALLARGRAALFAHRSRRVPPGRDDKVLADWNGLMIAALSKAAALFRRPDWLALARRAFRFVSMHMDAGETPRGGRRLIHSWRRGVRGPAGMLADHASMARAAIALASATGEAAYLDHARAWIAACEALFADSDGAFFATAADATDVLLRAKDAQDNATPSGNGLLTEACALMWHATGEARFRHLAEGILAAYAGGASRAPWTYASLLVSADVLDRGASVVVTGQGEAAEALIEAANSSGEIGVVVQRAGGLPASHPGAAVTAGPGAAAHLCARGVCGLPVATPEALRAALAAAVGPR</sequence>
<dbReference type="EMBL" id="CP076448">
    <property type="protein sequence ID" value="QXM26075.1"/>
    <property type="molecule type" value="Genomic_DNA"/>
</dbReference>
<proteinExistence type="predicted"/>
<evidence type="ECO:0000313" key="2">
    <source>
        <dbReference type="EMBL" id="QXM26075.1"/>
    </source>
</evidence>
<name>A0A975U484_9PROT</name>
<evidence type="ECO:0000259" key="1">
    <source>
        <dbReference type="Pfam" id="PF03190"/>
    </source>
</evidence>
<dbReference type="KEGG" id="elio:KO353_07790"/>
<dbReference type="CDD" id="cd02955">
    <property type="entry name" value="SSP411"/>
    <property type="match status" value="1"/>
</dbReference>
<dbReference type="PANTHER" id="PTHR42899:SF1">
    <property type="entry name" value="SPERMATOGENESIS-ASSOCIATED PROTEIN 20"/>
    <property type="match status" value="1"/>
</dbReference>
<dbReference type="Proteomes" id="UP000694001">
    <property type="component" value="Chromosome"/>
</dbReference>
<dbReference type="InterPro" id="IPR004879">
    <property type="entry name" value="Ssp411-like_TRX"/>
</dbReference>
<dbReference type="InterPro" id="IPR005198">
    <property type="entry name" value="Glyco_hydro_76"/>
</dbReference>
<protein>
    <submittedName>
        <fullName evidence="2">Thioredoxin domain-containing protein</fullName>
    </submittedName>
</protein>
<keyword evidence="3" id="KW-1185">Reference proteome</keyword>
<dbReference type="InterPro" id="IPR024705">
    <property type="entry name" value="Ssp411"/>
</dbReference>
<dbReference type="Pfam" id="PF03663">
    <property type="entry name" value="Glyco_hydro_76"/>
    <property type="match status" value="1"/>
</dbReference>
<gene>
    <name evidence="2" type="ORF">KO353_07790</name>
</gene>
<dbReference type="PIRSF" id="PIRSF006402">
    <property type="entry name" value="UCP006402_thioredoxin"/>
    <property type="match status" value="1"/>
</dbReference>
<evidence type="ECO:0000313" key="3">
    <source>
        <dbReference type="Proteomes" id="UP000694001"/>
    </source>
</evidence>
<dbReference type="AlphaFoldDB" id="A0A975U484"/>
<organism evidence="2 3">
    <name type="scientific">Elioraea tepida</name>
    <dbReference type="NCBI Taxonomy" id="2843330"/>
    <lineage>
        <taxon>Bacteria</taxon>
        <taxon>Pseudomonadati</taxon>
        <taxon>Pseudomonadota</taxon>
        <taxon>Alphaproteobacteria</taxon>
        <taxon>Acetobacterales</taxon>
        <taxon>Elioraeaceae</taxon>
        <taxon>Elioraea</taxon>
    </lineage>
</organism>
<feature type="domain" description="Spermatogenesis-associated protein 20-like TRX" evidence="1">
    <location>
        <begin position="17"/>
        <end position="177"/>
    </location>
</feature>
<dbReference type="PANTHER" id="PTHR42899">
    <property type="entry name" value="SPERMATOGENESIS-ASSOCIATED PROTEIN 20"/>
    <property type="match status" value="1"/>
</dbReference>
<reference evidence="2" key="1">
    <citation type="submission" date="2021-06" db="EMBL/GenBank/DDBJ databases">
        <title>Elioraea tepida, sp. nov., a moderately thermophilic aerobic anoxygenic phototrophic bacterium isolated from an alkaline siliceous hot spring mat community in Yellowstone National Park, WY, USA.</title>
        <authorList>
            <person name="Saini M.K."/>
            <person name="Yoshida S."/>
            <person name="Sebastian A."/>
            <person name="Hirose S."/>
            <person name="Hara E."/>
            <person name="Tamaki H."/>
            <person name="Soulier N.T."/>
            <person name="Albert I."/>
            <person name="Hanada S."/>
            <person name="Bryant D.A."/>
            <person name="Tank M."/>
        </authorList>
    </citation>
    <scope>NUCLEOTIDE SEQUENCE</scope>
    <source>
        <strain evidence="2">MS-P2</strain>
    </source>
</reference>
<dbReference type="RefSeq" id="WP_218287126.1">
    <property type="nucleotide sequence ID" value="NZ_CP076448.1"/>
</dbReference>
<accession>A0A975U484</accession>
<dbReference type="Pfam" id="PF03190">
    <property type="entry name" value="Thioredox_DsbH"/>
    <property type="match status" value="1"/>
</dbReference>